<evidence type="ECO:0000259" key="10">
    <source>
        <dbReference type="Pfam" id="PF07670"/>
    </source>
</evidence>
<comment type="caution">
    <text evidence="11">The sequence shown here is derived from an EMBL/GenBank/DDBJ whole genome shotgun (WGS) entry which is preliminary data.</text>
</comment>
<feature type="transmembrane region" description="Helical" evidence="7">
    <location>
        <begin position="334"/>
        <end position="355"/>
    </location>
</feature>
<dbReference type="InterPro" id="IPR008276">
    <property type="entry name" value="C_nuclsd_transpt"/>
</dbReference>
<name>A0ABU6KF93_9BACI</name>
<gene>
    <name evidence="11" type="ORF">QGM71_09630</name>
</gene>
<accession>A0ABU6KF93</accession>
<evidence type="ECO:0000259" key="9">
    <source>
        <dbReference type="Pfam" id="PF07662"/>
    </source>
</evidence>
<evidence type="ECO:0000259" key="8">
    <source>
        <dbReference type="Pfam" id="PF01773"/>
    </source>
</evidence>
<protein>
    <submittedName>
        <fullName evidence="11">Nucleoside transporter C-terminal domain-containing protein</fullName>
    </submittedName>
</protein>
<evidence type="ECO:0000313" key="12">
    <source>
        <dbReference type="Proteomes" id="UP001335737"/>
    </source>
</evidence>
<keyword evidence="6 7" id="KW-0472">Membrane</keyword>
<evidence type="ECO:0000256" key="1">
    <source>
        <dbReference type="ARBA" id="ARBA00004651"/>
    </source>
</evidence>
<dbReference type="InterPro" id="IPR002668">
    <property type="entry name" value="CNT_N_dom"/>
</dbReference>
<comment type="subcellular location">
    <subcellularLocation>
        <location evidence="1">Cell membrane</location>
        <topology evidence="1">Multi-pass membrane protein</topology>
    </subcellularLocation>
</comment>
<keyword evidence="3" id="KW-1003">Cell membrane</keyword>
<evidence type="ECO:0000256" key="7">
    <source>
        <dbReference type="SAM" id="Phobius"/>
    </source>
</evidence>
<evidence type="ECO:0000256" key="3">
    <source>
        <dbReference type="ARBA" id="ARBA00022475"/>
    </source>
</evidence>
<comment type="similarity">
    <text evidence="2">Belongs to the concentrative nucleoside transporter (CNT) (TC 2.A.41) family.</text>
</comment>
<evidence type="ECO:0000256" key="5">
    <source>
        <dbReference type="ARBA" id="ARBA00022989"/>
    </source>
</evidence>
<feature type="domain" description="Concentrative nucleoside transporter C-terminal" evidence="9">
    <location>
        <begin position="192"/>
        <end position="391"/>
    </location>
</feature>
<feature type="transmembrane region" description="Helical" evidence="7">
    <location>
        <begin position="281"/>
        <end position="301"/>
    </location>
</feature>
<dbReference type="Pfam" id="PF07662">
    <property type="entry name" value="Nucleos_tra2_C"/>
    <property type="match status" value="1"/>
</dbReference>
<dbReference type="EMBL" id="JARZFX010000003">
    <property type="protein sequence ID" value="MEC5423753.1"/>
    <property type="molecule type" value="Genomic_DNA"/>
</dbReference>
<keyword evidence="4 7" id="KW-0812">Transmembrane</keyword>
<evidence type="ECO:0000256" key="2">
    <source>
        <dbReference type="ARBA" id="ARBA00009033"/>
    </source>
</evidence>
<organism evidence="11 12">
    <name type="scientific">Virgibacillus tibetensis</name>
    <dbReference type="NCBI Taxonomy" id="3042313"/>
    <lineage>
        <taxon>Bacteria</taxon>
        <taxon>Bacillati</taxon>
        <taxon>Bacillota</taxon>
        <taxon>Bacilli</taxon>
        <taxon>Bacillales</taxon>
        <taxon>Bacillaceae</taxon>
        <taxon>Virgibacillus</taxon>
    </lineage>
</organism>
<feature type="transmembrane region" description="Helical" evidence="7">
    <location>
        <begin position="89"/>
        <end position="110"/>
    </location>
</feature>
<dbReference type="Proteomes" id="UP001335737">
    <property type="component" value="Unassembled WGS sequence"/>
</dbReference>
<dbReference type="PANTHER" id="PTHR10590:SF23">
    <property type="entry name" value="NUPC_NUPG FAMILY NUCLEOSIDE CNT TRANSPORTER"/>
    <property type="match status" value="1"/>
</dbReference>
<evidence type="ECO:0000256" key="6">
    <source>
        <dbReference type="ARBA" id="ARBA00023136"/>
    </source>
</evidence>
<dbReference type="InterPro" id="IPR011657">
    <property type="entry name" value="CNT_C_dom"/>
</dbReference>
<feature type="transmembrane region" description="Helical" evidence="7">
    <location>
        <begin position="29"/>
        <end position="47"/>
    </location>
</feature>
<reference evidence="11 12" key="1">
    <citation type="journal article" date="2024" name="Int. J. Syst. Evol. Microbiol.">
        <title>Virgibacillus tibetensis sp. nov., isolated from salt lake on the Tibetan Plateau of China.</title>
        <authorList>
            <person name="Phurbu D."/>
            <person name="Liu Z.-X."/>
            <person name="Wang R."/>
            <person name="Zheng Y.-Y."/>
            <person name="Liu H.-C."/>
            <person name="Zhou Y.-G."/>
            <person name="Yu Y.-J."/>
            <person name="Li A.-H."/>
        </authorList>
    </citation>
    <scope>NUCLEOTIDE SEQUENCE [LARGE SCALE GENOMIC DNA]</scope>
    <source>
        <strain evidence="11 12">C22-A2</strain>
    </source>
</reference>
<evidence type="ECO:0000256" key="4">
    <source>
        <dbReference type="ARBA" id="ARBA00022692"/>
    </source>
</evidence>
<dbReference type="PANTHER" id="PTHR10590">
    <property type="entry name" value="SODIUM/NUCLEOSIDE COTRANSPORTER"/>
    <property type="match status" value="1"/>
</dbReference>
<dbReference type="InterPro" id="IPR011642">
    <property type="entry name" value="Gate_dom"/>
</dbReference>
<feature type="transmembrane region" description="Helical" evidence="7">
    <location>
        <begin position="247"/>
        <end position="269"/>
    </location>
</feature>
<keyword evidence="5 7" id="KW-1133">Transmembrane helix</keyword>
<feature type="transmembrane region" description="Helical" evidence="7">
    <location>
        <begin position="165"/>
        <end position="185"/>
    </location>
</feature>
<evidence type="ECO:0000313" key="11">
    <source>
        <dbReference type="EMBL" id="MEC5423753.1"/>
    </source>
</evidence>
<dbReference type="Pfam" id="PF07670">
    <property type="entry name" value="Gate"/>
    <property type="match status" value="1"/>
</dbReference>
<dbReference type="RefSeq" id="WP_327607319.1">
    <property type="nucleotide sequence ID" value="NZ_JARZFX010000003.1"/>
</dbReference>
<sequence length="394" mass="41841">MDILLGVLAIVVVLGLAFLMSNDKRNINYKGIGIMLVLQVLTTWFMFTTQIGQAIINGIAAGFNKLIEFGLEGINFVLGGVEVGEGGVFFFDVLLLIIFFATILSVLTYLKILPSIIKYIGTAISKVTGLPKVESFNAVNSIFFGQSEALIAIRSQFHHLDKNRLYIVSASAMGSVSASIVGAYLQMLPPQYVLVALPLNMFSALMIASVIAPVRVPKEDHVDVKNVTNDRSIFEAMGNGALEGGKIALIVAAMLIAFIASLELVNWLIQLAFAGVTLQQILGYALAPIGVLMGISPSEVIQAGSVMGTKIVTNEFVAMLQFQTMLNDMSVKTVGIVSVFLTSFANFSSIGIIAGTVKGIDSEKAVSVSGFGMKLLVGATLASILSATVVGLFL</sequence>
<dbReference type="Pfam" id="PF01773">
    <property type="entry name" value="Nucleos_tra2_N"/>
    <property type="match status" value="1"/>
</dbReference>
<feature type="domain" description="Nucleoside transporter/FeoB GTPase Gate" evidence="10">
    <location>
        <begin position="91"/>
        <end position="188"/>
    </location>
</feature>
<proteinExistence type="inferred from homology"/>
<feature type="transmembrane region" description="Helical" evidence="7">
    <location>
        <begin position="191"/>
        <end position="212"/>
    </location>
</feature>
<keyword evidence="12" id="KW-1185">Reference proteome</keyword>
<feature type="domain" description="Concentrative nucleoside transporter N-terminal" evidence="8">
    <location>
        <begin position="8"/>
        <end position="80"/>
    </location>
</feature>
<feature type="transmembrane region" description="Helical" evidence="7">
    <location>
        <begin position="375"/>
        <end position="393"/>
    </location>
</feature>